<feature type="domain" description="Helicase ATP-binding" evidence="1">
    <location>
        <begin position="32"/>
        <end position="264"/>
    </location>
</feature>
<evidence type="ECO:0000313" key="4">
    <source>
        <dbReference type="Proteomes" id="UP000182011"/>
    </source>
</evidence>
<accession>A0A0N7MY46</accession>
<sequence>MLYETFNSIKESFGEDYFTSRIDPEIVQNLNPNFELREYQKEALGRFDFYFSEYQKRKFPVHLLFHMATGSGKTLIMAANVLYLYKLGYRNFIFFVNSVNIIEKTRDNFLNPLSEKYLFAPKIKFGDKEVFIKEVQNFEGVNPDDINIIFTTIQGLHIRMTQPKENVLTEEDFEGKDIALISDEAHHLQTITKNQKEQELEKSWEYTVIKRIFEKNSKNILLEFTATIDLGNKNIRKKYEDRIIFQYDLKQFRLDKYSKEIEVLQADLEPIDRAVQAVILSQYRRKIAEKYKLHLKPVILFKSKSIRESKENYDGFLAKIKNLKPNDLEEIQSRAKGTDLEKAFNYFRKENITFDNLIKELQEDFSEEKVMLLDSENIDEEKQLKLNSLESKNNEIRAIFAVNMLNEGWDVLNLFDIVRLYDTRDGKWVRGKYKPGNTTIGEAQLIGRGARYFPFQLDETQDKYKRKFDDDIENELRIIETLHYHSAHNPKYIEEIKSALTEMGIIPEKHVQVDLFIKDSFKKTDFWKNGVIFINDRVPNLRTEIFSLDDAKIERIYTYKLKTGELRENVILEEEKKEKLTRDVVLSKRKYKLLDFGENIIRGALDKFEFYKFETLKKYFPHIKSVKEFISSSQYLGGVDIEISGPKEKIEKLTPAEKMEIASFVVKNIAEKAKVNTSEFVGTTLFKARLLRQVFKDKKIKIDIDEVDTKELKDINLAEKDWYAQNVFYGTEEEQKFISFIDGFIERLRQKYSEIALLRNEKYFQVFDFDEGRPFEPDFIMLLRERSKTIKIYQIFIEPKGDQFKDSKGRFENSKEGWKQKFLLELEDRADTDLKFENKHFKLIGLPFYNEKLKKEFEQALESKTLS</sequence>
<evidence type="ECO:0000313" key="3">
    <source>
        <dbReference type="EMBL" id="CUU05722.1"/>
    </source>
</evidence>
<reference evidence="2 5" key="1">
    <citation type="submission" date="2015-11" db="EMBL/GenBank/DDBJ databases">
        <authorList>
            <person name="Varghese N."/>
        </authorList>
    </citation>
    <scope>NUCLEOTIDE SEQUENCE [LARGE SCALE GENOMIC DNA]</scope>
    <source>
        <strain evidence="2 5">JGI-8</strain>
    </source>
</reference>
<dbReference type="InterPro" id="IPR027417">
    <property type="entry name" value="P-loop_NTPase"/>
</dbReference>
<name>A0A0P1M2R7_9BACT</name>
<dbReference type="EMBL" id="FAOP01000005">
    <property type="protein sequence ID" value="CUU05722.1"/>
    <property type="molecule type" value="Genomic_DNA"/>
</dbReference>
<dbReference type="Proteomes" id="UP000182011">
    <property type="component" value="Unassembled WGS sequence"/>
</dbReference>
<dbReference type="Proteomes" id="UP000182200">
    <property type="component" value="Unassembled WGS sequence"/>
</dbReference>
<dbReference type="SMART" id="SM00487">
    <property type="entry name" value="DEXDc"/>
    <property type="match status" value="1"/>
</dbReference>
<dbReference type="STRING" id="1633631.GCA_001442925_01327"/>
<dbReference type="GO" id="GO:0005524">
    <property type="term" value="F:ATP binding"/>
    <property type="evidence" value="ECO:0007669"/>
    <property type="project" value="InterPro"/>
</dbReference>
<reference evidence="3 4" key="2">
    <citation type="submission" date="2015-11" db="EMBL/GenBank/DDBJ databases">
        <authorList>
            <person name="Zhang Y."/>
            <person name="Guo Z."/>
        </authorList>
    </citation>
    <scope>NUCLEOTIDE SEQUENCE [LARGE SCALE GENOMIC DNA]</scope>
    <source>
        <strain evidence="3">JGI-4</strain>
    </source>
</reference>
<dbReference type="CDD" id="cd18785">
    <property type="entry name" value="SF2_C"/>
    <property type="match status" value="1"/>
</dbReference>
<accession>A0A0P1LZU9</accession>
<dbReference type="Gene3D" id="3.40.50.300">
    <property type="entry name" value="P-loop containing nucleotide triphosphate hydrolases"/>
    <property type="match status" value="1"/>
</dbReference>
<dbReference type="RefSeq" id="WP_047134630.1">
    <property type="nucleotide sequence ID" value="NZ_CZVI01000016.1"/>
</dbReference>
<evidence type="ECO:0000313" key="5">
    <source>
        <dbReference type="Proteomes" id="UP000182200"/>
    </source>
</evidence>
<evidence type="ECO:0000313" key="2">
    <source>
        <dbReference type="EMBL" id="CUS88943.1"/>
    </source>
</evidence>
<dbReference type="AlphaFoldDB" id="A0A0P1M2R7"/>
<protein>
    <submittedName>
        <fullName evidence="3">Type III restriction enzyme</fullName>
    </submittedName>
</protein>
<accession>A0A0P1M2R7</accession>
<keyword evidence="5" id="KW-1185">Reference proteome</keyword>
<dbReference type="EMBL" id="CZVI01000016">
    <property type="protein sequence ID" value="CUS88943.1"/>
    <property type="molecule type" value="Genomic_DNA"/>
</dbReference>
<dbReference type="Pfam" id="PF04851">
    <property type="entry name" value="ResIII"/>
    <property type="match status" value="1"/>
</dbReference>
<proteinExistence type="predicted"/>
<dbReference type="PANTHER" id="PTHR47396">
    <property type="entry name" value="TYPE I RESTRICTION ENZYME ECOKI R PROTEIN"/>
    <property type="match status" value="1"/>
</dbReference>
<evidence type="ECO:0000259" key="1">
    <source>
        <dbReference type="SMART" id="SM00487"/>
    </source>
</evidence>
<accession>A0A0S4N351</accession>
<accession>A0A0N7MZB1</accession>
<dbReference type="PANTHER" id="PTHR47396:SF1">
    <property type="entry name" value="ATP-DEPENDENT HELICASE IRC3-RELATED"/>
    <property type="match status" value="1"/>
</dbReference>
<dbReference type="GO" id="GO:0016787">
    <property type="term" value="F:hydrolase activity"/>
    <property type="evidence" value="ECO:0007669"/>
    <property type="project" value="InterPro"/>
</dbReference>
<dbReference type="InterPro" id="IPR050742">
    <property type="entry name" value="Helicase_Restrict-Modif_Enz"/>
</dbReference>
<dbReference type="GO" id="GO:0005829">
    <property type="term" value="C:cytosol"/>
    <property type="evidence" value="ECO:0007669"/>
    <property type="project" value="TreeGrafter"/>
</dbReference>
<accession>A0A0P1LGR5</accession>
<dbReference type="InterPro" id="IPR006935">
    <property type="entry name" value="Helicase/UvrB_N"/>
</dbReference>
<dbReference type="SUPFAM" id="SSF52540">
    <property type="entry name" value="P-loop containing nucleoside triphosphate hydrolases"/>
    <property type="match status" value="2"/>
</dbReference>
<organism evidence="3 4">
    <name type="scientific">Candidatus Kryptonium thompsonii</name>
    <dbReference type="NCBI Taxonomy" id="1633631"/>
    <lineage>
        <taxon>Bacteria</taxon>
        <taxon>Pseudomonadati</taxon>
        <taxon>Candidatus Kryptoniota</taxon>
        <taxon>Candidatus Kryptonium</taxon>
    </lineage>
</organism>
<accession>A0A0N7MR63</accession>
<dbReference type="GO" id="GO:0003677">
    <property type="term" value="F:DNA binding"/>
    <property type="evidence" value="ECO:0007669"/>
    <property type="project" value="InterPro"/>
</dbReference>
<dbReference type="InterPro" id="IPR014001">
    <property type="entry name" value="Helicase_ATP-bd"/>
</dbReference>
<gene>
    <name evidence="3" type="ORF">JGI4_01332</name>
    <name evidence="2" type="ORF">JGI8_01261</name>
</gene>